<dbReference type="PANTHER" id="PTHR22550:SF9">
    <property type="entry name" value="STAGE V SPORULATION PROTEIN AF"/>
    <property type="match status" value="1"/>
</dbReference>
<accession>A0A162E983</accession>
<dbReference type="Proteomes" id="UP000075806">
    <property type="component" value="Unassembled WGS sequence"/>
</dbReference>
<evidence type="ECO:0000256" key="2">
    <source>
        <dbReference type="ARBA" id="ARBA00005278"/>
    </source>
</evidence>
<evidence type="ECO:0000313" key="7">
    <source>
        <dbReference type="Proteomes" id="UP000075806"/>
    </source>
</evidence>
<comment type="similarity">
    <text evidence="2 4">Belongs to the GerABKA family.</text>
</comment>
<comment type="caution">
    <text evidence="6">The sequence shown here is derived from an EMBL/GenBank/DDBJ whole genome shotgun (WGS) entry which is preliminary data.</text>
</comment>
<reference evidence="6" key="1">
    <citation type="submission" date="2016-02" db="EMBL/GenBank/DDBJ databases">
        <title>Genome sequence of Bacillus trypoxylicola KCTC 13244(T).</title>
        <authorList>
            <person name="Jeong H."/>
            <person name="Park S.-H."/>
            <person name="Choi S.-K."/>
        </authorList>
    </citation>
    <scope>NUCLEOTIDE SEQUENCE [LARGE SCALE GENOMIC DNA]</scope>
    <source>
        <strain evidence="6">KCTC 13244</strain>
    </source>
</reference>
<keyword evidence="7" id="KW-1185">Reference proteome</keyword>
<keyword evidence="5" id="KW-0812">Transmembrane</keyword>
<gene>
    <name evidence="6" type="ORF">AZF04_04760</name>
</gene>
<name>A0A162E983_9BACI</name>
<dbReference type="InterPro" id="IPR050768">
    <property type="entry name" value="UPF0353/GerABKA_families"/>
</dbReference>
<dbReference type="EMBL" id="LTAO01000012">
    <property type="protein sequence ID" value="KYG32086.1"/>
    <property type="molecule type" value="Genomic_DNA"/>
</dbReference>
<evidence type="ECO:0000256" key="3">
    <source>
        <dbReference type="ARBA" id="ARBA00023136"/>
    </source>
</evidence>
<keyword evidence="3 4" id="KW-0472">Membrane</keyword>
<organism evidence="6 7">
    <name type="scientific">Alkalihalobacillus trypoxylicola</name>
    <dbReference type="NCBI Taxonomy" id="519424"/>
    <lineage>
        <taxon>Bacteria</taxon>
        <taxon>Bacillati</taxon>
        <taxon>Bacillota</taxon>
        <taxon>Bacilli</taxon>
        <taxon>Bacillales</taxon>
        <taxon>Bacillaceae</taxon>
        <taxon>Alkalihalobacillus</taxon>
    </lineage>
</organism>
<feature type="transmembrane region" description="Helical" evidence="5">
    <location>
        <begin position="416"/>
        <end position="438"/>
    </location>
</feature>
<dbReference type="PANTHER" id="PTHR22550">
    <property type="entry name" value="SPORE GERMINATION PROTEIN"/>
    <property type="match status" value="1"/>
</dbReference>
<dbReference type="InterPro" id="IPR004995">
    <property type="entry name" value="Spore_Ger"/>
</dbReference>
<dbReference type="STRING" id="519424.AZF04_04760"/>
<dbReference type="AlphaFoldDB" id="A0A162E983"/>
<dbReference type="GO" id="GO:0005886">
    <property type="term" value="C:plasma membrane"/>
    <property type="evidence" value="ECO:0007669"/>
    <property type="project" value="UniProtKB-SubCell"/>
</dbReference>
<protein>
    <submittedName>
        <fullName evidence="6">Spore gernimation protein GerA</fullName>
    </submittedName>
</protein>
<feature type="transmembrane region" description="Helical" evidence="5">
    <location>
        <begin position="362"/>
        <end position="381"/>
    </location>
</feature>
<comment type="subcellular location">
    <subcellularLocation>
        <location evidence="4">Cell membrane</location>
    </subcellularLocation>
    <subcellularLocation>
        <location evidence="1">Membrane</location>
        <topology evidence="1">Multi-pass membrane protein</topology>
    </subcellularLocation>
</comment>
<keyword evidence="5" id="KW-1133">Transmembrane helix</keyword>
<dbReference type="PIRSF" id="PIRSF005690">
    <property type="entry name" value="GerBA"/>
    <property type="match status" value="1"/>
</dbReference>
<evidence type="ECO:0000256" key="4">
    <source>
        <dbReference type="PIRNR" id="PIRNR005690"/>
    </source>
</evidence>
<evidence type="ECO:0000256" key="1">
    <source>
        <dbReference type="ARBA" id="ARBA00004141"/>
    </source>
</evidence>
<dbReference type="GO" id="GO:0009847">
    <property type="term" value="P:spore germination"/>
    <property type="evidence" value="ECO:0007669"/>
    <property type="project" value="UniProtKB-UniRule"/>
</dbReference>
<evidence type="ECO:0000313" key="6">
    <source>
        <dbReference type="EMBL" id="KYG32086.1"/>
    </source>
</evidence>
<evidence type="ECO:0000256" key="5">
    <source>
        <dbReference type="SAM" id="Phobius"/>
    </source>
</evidence>
<dbReference type="Pfam" id="PF03323">
    <property type="entry name" value="GerA"/>
    <property type="match status" value="1"/>
</dbReference>
<sequence>MLGGIMIKKRVSSHYQSNIDYLKVELGVDESFDLIQLEMFHGERKMAFFAVDGFAKDQALTEIQKALSNTTSEKLGSDALEVLIRNRIPYLEIEVEEDLDAVVDQVLSGPVALVVDGIDSVILIDTREYPVRGPEEPDTEQVIRGAKDGFVETLVMNAALIRRRVRDRTFRVQYVQVGRRSKTDISLCFIGDIADKEFVKELKTSIEKIDTDGLPMADKTIEEFVFGHHYQPYPLVRYTERPDVAATQLFEGHVLILVDGSPSVMIAPTTFWHHLQHAEEYRQKPIIGIGLRLVRFAAVWSSLFLMPLWFLLAENSQFVPEFLSFVGAEESGAIPLIAQFITAEIGIEMLRMASIHTPNALATALGLVAALLIGEVAIEVGMFSPEVVLYLAVAVVGSFATPSYELSLANRSIRIFLLISTALFGLGGLMIASTLWIMMLVRIEKFSTPYFWPFIPFNARALRDVLLRAPMPLKNRRPTAIHPQDPDR</sequence>
<feature type="transmembrane region" description="Helical" evidence="5">
    <location>
        <begin position="387"/>
        <end position="404"/>
    </location>
</feature>
<feature type="transmembrane region" description="Helical" evidence="5">
    <location>
        <begin position="293"/>
        <end position="312"/>
    </location>
</feature>
<proteinExistence type="inferred from homology"/>